<dbReference type="EMBL" id="KP795512">
    <property type="protein sequence ID" value="AKN36794.1"/>
    <property type="molecule type" value="Genomic_DNA"/>
</dbReference>
<dbReference type="InterPro" id="IPR029063">
    <property type="entry name" value="SAM-dependent_MTases_sf"/>
</dbReference>
<feature type="domain" description="DUF6094" evidence="1">
    <location>
        <begin position="11"/>
        <end position="200"/>
    </location>
</feature>
<dbReference type="Pfam" id="PF19587">
    <property type="entry name" value="DUF6094"/>
    <property type="match status" value="1"/>
</dbReference>
<name>A0A0H3ZSD6_9VIBR</name>
<proteinExistence type="predicted"/>
<dbReference type="PRINTS" id="PR00507">
    <property type="entry name" value="N12N6MTFRASE"/>
</dbReference>
<dbReference type="SUPFAM" id="SSF53335">
    <property type="entry name" value="S-adenosyl-L-methionine-dependent methyltransferases"/>
    <property type="match status" value="1"/>
</dbReference>
<reference evidence="2" key="1">
    <citation type="journal article" date="2015" name="MBio">
        <title>Eco-Evolutionary Dynamics of Episomes among Ecologically Cohesive Bacterial Populations.</title>
        <authorList>
            <person name="Xue H."/>
            <person name="Cordero O.X."/>
            <person name="Camas F.M."/>
            <person name="Trimble W."/>
            <person name="Meyer F."/>
            <person name="Guglielmini J."/>
            <person name="Rocha E.P."/>
            <person name="Polz M.F."/>
        </authorList>
    </citation>
    <scope>NUCLEOTIDE SEQUENCE</scope>
    <source>
        <strain evidence="2">FF_307</strain>
    </source>
</reference>
<accession>A0A0H3ZSD6</accession>
<evidence type="ECO:0000259" key="1">
    <source>
        <dbReference type="Pfam" id="PF19587"/>
    </source>
</evidence>
<evidence type="ECO:0000313" key="2">
    <source>
        <dbReference type="EMBL" id="AKN36794.1"/>
    </source>
</evidence>
<dbReference type="CDD" id="cd02440">
    <property type="entry name" value="AdoMet_MTases"/>
    <property type="match status" value="1"/>
</dbReference>
<sequence>MAVMHPRVAHNYLKDGYYPTDEATLTQIANRLRFKAGTQRLLDPCCGEGKALAQLASHIVHHEQSALHTYGVELDEARAVTASQCLDSVLRSNAFDTQIGSGSQTLLFLNPPYGAVVTDQVEKQHRDMARLEVQFTQRLLPTLRRDGVLALVVPYPSLSPAFSRYLAMRLRQVEVFAASTGRFKQVVILGRKADMRGPEHQAERTQTATLLVSAGEGKAMLPHPARPFEIPPVNDAPFRFEMIRPDTGQLEQAFGAHGGLWPTFDTQFNLARHHQVPRPLRKLSPWHLSLSLAAGQIAGKVHSNDGAQTLLVKGGTQKVQRTVTTVDESQTITTVIDQFQPLIRAIDLTPGERFGRIVVIQ</sequence>
<dbReference type="InterPro" id="IPR046076">
    <property type="entry name" value="DUF6094"/>
</dbReference>
<dbReference type="Gene3D" id="3.40.50.150">
    <property type="entry name" value="Vaccinia Virus protein VP39"/>
    <property type="match status" value="1"/>
</dbReference>
<dbReference type="AlphaFoldDB" id="A0A0H3ZSD6"/>
<organism evidence="2">
    <name type="scientific">Vibrio sp. FF_307</name>
    <dbReference type="NCBI Taxonomy" id="1652834"/>
    <lineage>
        <taxon>Bacteria</taxon>
        <taxon>Pseudomonadati</taxon>
        <taxon>Pseudomonadota</taxon>
        <taxon>Gammaproteobacteria</taxon>
        <taxon>Vibrionales</taxon>
        <taxon>Vibrionaceae</taxon>
        <taxon>Vibrio</taxon>
    </lineage>
</organism>
<protein>
    <submittedName>
        <fullName evidence="2">Plasmid related protein</fullName>
    </submittedName>
</protein>